<organism evidence="1 2">
    <name type="scientific">Panagrolaimus sp. JU765</name>
    <dbReference type="NCBI Taxonomy" id="591449"/>
    <lineage>
        <taxon>Eukaryota</taxon>
        <taxon>Metazoa</taxon>
        <taxon>Ecdysozoa</taxon>
        <taxon>Nematoda</taxon>
        <taxon>Chromadorea</taxon>
        <taxon>Rhabditida</taxon>
        <taxon>Tylenchina</taxon>
        <taxon>Panagrolaimomorpha</taxon>
        <taxon>Panagrolaimoidea</taxon>
        <taxon>Panagrolaimidae</taxon>
        <taxon>Panagrolaimus</taxon>
    </lineage>
</organism>
<protein>
    <submittedName>
        <fullName evidence="2">Uncharacterized protein</fullName>
    </submittedName>
</protein>
<evidence type="ECO:0000313" key="1">
    <source>
        <dbReference type="Proteomes" id="UP000887576"/>
    </source>
</evidence>
<reference evidence="2" key="1">
    <citation type="submission" date="2022-11" db="UniProtKB">
        <authorList>
            <consortium name="WormBaseParasite"/>
        </authorList>
    </citation>
    <scope>IDENTIFICATION</scope>
</reference>
<evidence type="ECO:0000313" key="2">
    <source>
        <dbReference type="WBParaSite" id="JU765_v2.g6136.t1"/>
    </source>
</evidence>
<name>A0AC34REH4_9BILA</name>
<dbReference type="WBParaSite" id="JU765_v2.g6136.t1">
    <property type="protein sequence ID" value="JU765_v2.g6136.t1"/>
    <property type="gene ID" value="JU765_v2.g6136"/>
</dbReference>
<dbReference type="Proteomes" id="UP000887576">
    <property type="component" value="Unplaced"/>
</dbReference>
<sequence length="320" mass="36158">MVIFAHALIFLASFSVVFGADNDTATYSNSVLSIESITIQLTAFYVNFTQFNFRISVSSDKMQPVYAWVDPGSLINNNTFAKSYTQDFRFNISNPANFIYLDGILDFNPPFPQNQTTTFVRLLTLDKDNSTNVWNPQTVKINNAPNMNYVSGFLTFNYQKSCATENAYGFACRQCNAKLSEDNGTCYTCDAHSGENICCSGYFSPSCINSTKITDLKAEHRITEARIRREQMLYEQSPFRGDPLGPPSPRLRPPPGYIPPPPREESPIPQNSPIRQVQPTFPRTSPHYSQKNSHQTTHSRNYSIESDDDWRYATGAEHVV</sequence>
<accession>A0AC34REH4</accession>
<proteinExistence type="predicted"/>